<dbReference type="Gene3D" id="3.30.565.10">
    <property type="entry name" value="Histidine kinase-like ATPase, C-terminal domain"/>
    <property type="match status" value="1"/>
</dbReference>
<feature type="transmembrane region" description="Helical" evidence="1">
    <location>
        <begin position="78"/>
        <end position="100"/>
    </location>
</feature>
<dbReference type="PANTHER" id="PTHR34220">
    <property type="entry name" value="SENSOR HISTIDINE KINASE YPDA"/>
    <property type="match status" value="1"/>
</dbReference>
<dbReference type="PANTHER" id="PTHR34220:SF7">
    <property type="entry name" value="SENSOR HISTIDINE KINASE YPDA"/>
    <property type="match status" value="1"/>
</dbReference>
<dbReference type="EMBL" id="FQTW01000001">
    <property type="protein sequence ID" value="SHE38885.1"/>
    <property type="molecule type" value="Genomic_DNA"/>
</dbReference>
<evidence type="ECO:0000259" key="2">
    <source>
        <dbReference type="Pfam" id="PF06580"/>
    </source>
</evidence>
<dbReference type="GO" id="GO:0016020">
    <property type="term" value="C:membrane"/>
    <property type="evidence" value="ECO:0007669"/>
    <property type="project" value="InterPro"/>
</dbReference>
<dbReference type="RefSeq" id="WP_073191484.1">
    <property type="nucleotide sequence ID" value="NZ_FQTW01000001.1"/>
</dbReference>
<reference evidence="3 4" key="1">
    <citation type="submission" date="2016-11" db="EMBL/GenBank/DDBJ databases">
        <authorList>
            <person name="Jaros S."/>
            <person name="Januszkiewicz K."/>
            <person name="Wedrychowicz H."/>
        </authorList>
    </citation>
    <scope>NUCLEOTIDE SEQUENCE [LARGE SCALE GENOMIC DNA]</scope>
    <source>
        <strain evidence="3 4">DSM 25661</strain>
    </source>
</reference>
<dbReference type="InterPro" id="IPR010559">
    <property type="entry name" value="Sig_transdc_His_kin_internal"/>
</dbReference>
<evidence type="ECO:0000313" key="4">
    <source>
        <dbReference type="Proteomes" id="UP000184462"/>
    </source>
</evidence>
<keyword evidence="4" id="KW-1185">Reference proteome</keyword>
<dbReference type="AlphaFoldDB" id="A0A1M4T390"/>
<organism evidence="3 4">
    <name type="scientific">Psychroflexus salarius</name>
    <dbReference type="NCBI Taxonomy" id="1155689"/>
    <lineage>
        <taxon>Bacteria</taxon>
        <taxon>Pseudomonadati</taxon>
        <taxon>Bacteroidota</taxon>
        <taxon>Flavobacteriia</taxon>
        <taxon>Flavobacteriales</taxon>
        <taxon>Flavobacteriaceae</taxon>
        <taxon>Psychroflexus</taxon>
    </lineage>
</organism>
<dbReference type="OrthoDB" id="9809908at2"/>
<feature type="transmembrane region" description="Helical" evidence="1">
    <location>
        <begin position="120"/>
        <end position="142"/>
    </location>
</feature>
<dbReference type="Proteomes" id="UP000184462">
    <property type="component" value="Unassembled WGS sequence"/>
</dbReference>
<evidence type="ECO:0000313" key="3">
    <source>
        <dbReference type="EMBL" id="SHE38885.1"/>
    </source>
</evidence>
<evidence type="ECO:0000256" key="1">
    <source>
        <dbReference type="SAM" id="Phobius"/>
    </source>
</evidence>
<feature type="transmembrane region" description="Helical" evidence="1">
    <location>
        <begin position="43"/>
        <end position="66"/>
    </location>
</feature>
<keyword evidence="1" id="KW-0472">Membrane</keyword>
<accession>A0A1M4T390</accession>
<keyword evidence="1" id="KW-0812">Transmembrane</keyword>
<feature type="transmembrane region" description="Helical" evidence="1">
    <location>
        <begin position="12"/>
        <end position="31"/>
    </location>
</feature>
<gene>
    <name evidence="3" type="ORF">SAMN05444278_101471</name>
</gene>
<sequence length="343" mass="39794">MNAKFKQAIIKFAIASAAVSVFIRLTDFIAQDFNVQVLLDLKAYTINFMYAFIIGLVNMLSFAIIYKKYNWYRDVKKIILIGVIGSVIWSTAAFFLARYVHFVVIEGLSHNRFLESQFAATYIFAMLIAFLVTLIFHAIYFYKALQESKLREQAYENAQTTAQYDALKTQLDPHFLFNSLNVLSALIDENPEKAQEFTTHLSRIYRYVLDHKSKELVSLNEELEFAKRYMKLIEMRFENSVKFEINSTENEGYKIIPLSLQLLIENAIKHNKISEENALIICIEINNETLTVSNNINKKQQHQSKRNGIGLENIKHRVSKFTARQVEVIETKTQFSVEIPLIK</sequence>
<feature type="domain" description="Signal transduction histidine kinase internal region" evidence="2">
    <location>
        <begin position="162"/>
        <end position="240"/>
    </location>
</feature>
<dbReference type="Pfam" id="PF06580">
    <property type="entry name" value="His_kinase"/>
    <property type="match status" value="1"/>
</dbReference>
<dbReference type="InterPro" id="IPR036890">
    <property type="entry name" value="HATPase_C_sf"/>
</dbReference>
<dbReference type="STRING" id="1155689.SAMN05444278_101471"/>
<protein>
    <recommendedName>
        <fullName evidence="2">Signal transduction histidine kinase internal region domain-containing protein</fullName>
    </recommendedName>
</protein>
<dbReference type="GO" id="GO:0000155">
    <property type="term" value="F:phosphorelay sensor kinase activity"/>
    <property type="evidence" value="ECO:0007669"/>
    <property type="project" value="InterPro"/>
</dbReference>
<dbReference type="InterPro" id="IPR050640">
    <property type="entry name" value="Bact_2-comp_sensor_kinase"/>
</dbReference>
<keyword evidence="1" id="KW-1133">Transmembrane helix</keyword>
<proteinExistence type="predicted"/>
<name>A0A1M4T390_9FLAO</name>